<proteinExistence type="predicted"/>
<evidence type="ECO:0000313" key="1">
    <source>
        <dbReference type="EMBL" id="DAD96635.1"/>
    </source>
</evidence>
<keyword evidence="1" id="KW-0687">Ribonucleoprotein</keyword>
<accession>A0A8S5NRF6</accession>
<name>A0A8S5NRF6_9CAUD</name>
<protein>
    <submittedName>
        <fullName evidence="1">Sigma 54 modulation/S30EA ribosomal protein C terminus</fullName>
    </submittedName>
</protein>
<sequence length="56" mass="6577">MYLPDELFRNKDNEEEVLKIISDLELDLKTDKSLTLNEAISRLEELGEDLIIKELK</sequence>
<organism evidence="1">
    <name type="scientific">Siphoviridae sp. ctSP74</name>
    <dbReference type="NCBI Taxonomy" id="2826343"/>
    <lineage>
        <taxon>Viruses</taxon>
        <taxon>Duplodnaviria</taxon>
        <taxon>Heunggongvirae</taxon>
        <taxon>Uroviricota</taxon>
        <taxon>Caudoviricetes</taxon>
    </lineage>
</organism>
<dbReference type="EMBL" id="BK015221">
    <property type="protein sequence ID" value="DAD96635.1"/>
    <property type="molecule type" value="Genomic_DNA"/>
</dbReference>
<reference evidence="1" key="1">
    <citation type="journal article" date="2021" name="Proc. Natl. Acad. Sci. U.S.A.">
        <title>A Catalog of Tens of Thousands of Viruses from Human Metagenomes Reveals Hidden Associations with Chronic Diseases.</title>
        <authorList>
            <person name="Tisza M.J."/>
            <person name="Buck C.B."/>
        </authorList>
    </citation>
    <scope>NUCLEOTIDE SEQUENCE</scope>
    <source>
        <strain evidence="1">CtSP74</strain>
    </source>
</reference>
<keyword evidence="1" id="KW-0689">Ribosomal protein</keyword>